<evidence type="ECO:0000256" key="1">
    <source>
        <dbReference type="ARBA" id="ARBA00022857"/>
    </source>
</evidence>
<dbReference type="InterPro" id="IPR051164">
    <property type="entry name" value="NmrA-like_oxidored"/>
</dbReference>
<dbReference type="RefSeq" id="XP_025596103.1">
    <property type="nucleotide sequence ID" value="XM_025745479.1"/>
</dbReference>
<name>A0A316Z419_9BASI</name>
<keyword evidence="3" id="KW-1185">Reference proteome</keyword>
<dbReference type="AlphaFoldDB" id="A0A316Z419"/>
<dbReference type="OrthoDB" id="419598at2759"/>
<dbReference type="SUPFAM" id="SSF51735">
    <property type="entry name" value="NAD(P)-binding Rossmann-fold domains"/>
    <property type="match status" value="1"/>
</dbReference>
<dbReference type="GeneID" id="37273023"/>
<dbReference type="InterPro" id="IPR036291">
    <property type="entry name" value="NAD(P)-bd_dom_sf"/>
</dbReference>
<dbReference type="EMBL" id="KZ819302">
    <property type="protein sequence ID" value="PWN95824.1"/>
    <property type="molecule type" value="Genomic_DNA"/>
</dbReference>
<organism evidence="2 3">
    <name type="scientific">Tilletiopsis washingtonensis</name>
    <dbReference type="NCBI Taxonomy" id="58919"/>
    <lineage>
        <taxon>Eukaryota</taxon>
        <taxon>Fungi</taxon>
        <taxon>Dikarya</taxon>
        <taxon>Basidiomycota</taxon>
        <taxon>Ustilaginomycotina</taxon>
        <taxon>Exobasidiomycetes</taxon>
        <taxon>Entylomatales</taxon>
        <taxon>Entylomatales incertae sedis</taxon>
        <taxon>Tilletiopsis</taxon>
    </lineage>
</organism>
<gene>
    <name evidence="2" type="ORF">FA09DRAFT_362502</name>
</gene>
<evidence type="ECO:0000313" key="3">
    <source>
        <dbReference type="Proteomes" id="UP000245946"/>
    </source>
</evidence>
<keyword evidence="1" id="KW-0521">NADP</keyword>
<dbReference type="Gene3D" id="3.40.50.720">
    <property type="entry name" value="NAD(P)-binding Rossmann-like Domain"/>
    <property type="match status" value="1"/>
</dbReference>
<evidence type="ECO:0000313" key="2">
    <source>
        <dbReference type="EMBL" id="PWN95824.1"/>
    </source>
</evidence>
<dbReference type="Proteomes" id="UP000245946">
    <property type="component" value="Unassembled WGS sequence"/>
</dbReference>
<dbReference type="PANTHER" id="PTHR42748:SF7">
    <property type="entry name" value="NMRA LIKE REDOX SENSOR 1-RELATED"/>
    <property type="match status" value="1"/>
</dbReference>
<reference evidence="2 3" key="1">
    <citation type="journal article" date="2018" name="Mol. Biol. Evol.">
        <title>Broad Genomic Sampling Reveals a Smut Pathogenic Ancestry of the Fungal Clade Ustilaginomycotina.</title>
        <authorList>
            <person name="Kijpornyongpan T."/>
            <person name="Mondo S.J."/>
            <person name="Barry K."/>
            <person name="Sandor L."/>
            <person name="Lee J."/>
            <person name="Lipzen A."/>
            <person name="Pangilinan J."/>
            <person name="LaButti K."/>
            <person name="Hainaut M."/>
            <person name="Henrissat B."/>
            <person name="Grigoriev I.V."/>
            <person name="Spatafora J.W."/>
            <person name="Aime M.C."/>
        </authorList>
    </citation>
    <scope>NUCLEOTIDE SEQUENCE [LARGE SCALE GENOMIC DNA]</scope>
    <source>
        <strain evidence="2 3">MCA 4186</strain>
    </source>
</reference>
<sequence length="507" mass="54918">MPLTKHETGRVVCVFSATSQRGRAVINALLAANQQHYQQRVTAEYNAVKKREMLAAHGLSMADAWLLPSPLPPSPNMLQRSSSRSSRFLENGFEATMPALTLAAAATTSAAAALALPGSALSAPNEEAGASLTRAMEASLSAQGETVDGTARWHIRAITRSSDSIRAAELRDLSPDIEVVEADLSDPASLAPVLRDAFAVFLSPFYQCFPLSPRLLEAIRLPGGVLDQVADGDTQVVILDGVERPRQDALVPESMRTADAIAERLFSLVKEGKLVSATVLDNGIPFELSLEGHGIVPISREGFFELDLLAPTNSTLPFCAVSDIGPLVSLILESPRDHDLFQCKHVDLVSDVLSPRELSMQLHQNSYLSCTPIRPREYTDETCEEASKQLPEAQREMAIFSRYWQGCPRQRRPSRESSTSRRGFALTTWADWSAANMKAILPQFATPSASKVAQSLQVAASTAARLQNAQLGTTREESMFLIPFGSSDQDLEALFLVSSMTLGPGTL</sequence>
<dbReference type="PANTHER" id="PTHR42748">
    <property type="entry name" value="NITROGEN METABOLITE REPRESSION PROTEIN NMRA FAMILY MEMBER"/>
    <property type="match status" value="1"/>
</dbReference>
<protein>
    <recommendedName>
        <fullName evidence="4">NmrA-like domain-containing protein</fullName>
    </recommendedName>
</protein>
<dbReference type="STRING" id="58919.A0A316Z419"/>
<proteinExistence type="predicted"/>
<evidence type="ECO:0008006" key="4">
    <source>
        <dbReference type="Google" id="ProtNLM"/>
    </source>
</evidence>
<accession>A0A316Z419</accession>
<dbReference type="Gene3D" id="3.90.25.10">
    <property type="entry name" value="UDP-galactose 4-epimerase, domain 1"/>
    <property type="match status" value="1"/>
</dbReference>